<gene>
    <name evidence="1" type="ORF">MEA186_07157</name>
</gene>
<evidence type="ECO:0008006" key="3">
    <source>
        <dbReference type="Google" id="ProtNLM"/>
    </source>
</evidence>
<proteinExistence type="predicted"/>
<reference evidence="1 2" key="1">
    <citation type="journal article" date="2012" name="J. Bacteriol.">
        <title>Draft Genome Sequence of Plant Growth-Promoting Rhizobium Mesorhizobium amorphae, Isolated from Zinc-Lead Mine Tailings.</title>
        <authorList>
            <person name="Hao X."/>
            <person name="Lin Y."/>
            <person name="Johnstone L."/>
            <person name="Baltrus D.A."/>
            <person name="Miller S.J."/>
            <person name="Wei G."/>
            <person name="Rensing C."/>
        </authorList>
    </citation>
    <scope>NUCLEOTIDE SEQUENCE [LARGE SCALE GENOMIC DNA]</scope>
    <source>
        <strain evidence="1 2">CCNWGS0123</strain>
    </source>
</reference>
<dbReference type="KEGG" id="mamo:A6B35_20445"/>
<dbReference type="EMBL" id="AGSN01000068">
    <property type="protein sequence ID" value="EHH12825.1"/>
    <property type="molecule type" value="Genomic_DNA"/>
</dbReference>
<dbReference type="Proteomes" id="UP000002949">
    <property type="component" value="Unassembled WGS sequence"/>
</dbReference>
<accession>G6Y657</accession>
<name>G6Y657_9HYPH</name>
<protein>
    <recommendedName>
        <fullName evidence="3">SnoaL-like domain-containing protein</fullName>
    </recommendedName>
</protein>
<dbReference type="OrthoDB" id="513614at2"/>
<keyword evidence="2" id="KW-1185">Reference proteome</keyword>
<evidence type="ECO:0000313" key="2">
    <source>
        <dbReference type="Proteomes" id="UP000002949"/>
    </source>
</evidence>
<sequence length="155" mass="18055">MSAEVREIIQNLVDAETKGWDEKNIEPFLAMIHPDMAWPFAPNADAHDPIDWVFVVGRFDVEEWRRGYNGLFAAHDLIHNRRKTVKIEVAPTGDAAFAVVDIDTLWRNKETGLDFHWKGRVCKIYSKLRTGEWKFYWQTSALTFPPRASRPKRRG</sequence>
<organism evidence="1 2">
    <name type="scientific">Mesorhizobium amorphae CCNWGS0123</name>
    <dbReference type="NCBI Taxonomy" id="1082933"/>
    <lineage>
        <taxon>Bacteria</taxon>
        <taxon>Pseudomonadati</taxon>
        <taxon>Pseudomonadota</taxon>
        <taxon>Alphaproteobacteria</taxon>
        <taxon>Hyphomicrobiales</taxon>
        <taxon>Phyllobacteriaceae</taxon>
        <taxon>Mesorhizobium</taxon>
    </lineage>
</organism>
<dbReference type="InterPro" id="IPR032710">
    <property type="entry name" value="NTF2-like_dom_sf"/>
</dbReference>
<dbReference type="SUPFAM" id="SSF54427">
    <property type="entry name" value="NTF2-like"/>
    <property type="match status" value="1"/>
</dbReference>
<dbReference type="Gene3D" id="3.10.450.50">
    <property type="match status" value="1"/>
</dbReference>
<evidence type="ECO:0000313" key="1">
    <source>
        <dbReference type="EMBL" id="EHH12825.1"/>
    </source>
</evidence>
<dbReference type="RefSeq" id="WP_006200872.1">
    <property type="nucleotide sequence ID" value="NZ_AGSN01000068.1"/>
</dbReference>
<dbReference type="AlphaFoldDB" id="G6Y657"/>